<comment type="caution">
    <text evidence="1">The sequence shown here is derived from an EMBL/GenBank/DDBJ whole genome shotgun (WGS) entry which is preliminary data.</text>
</comment>
<name>A0ABN2E5K3_9ACTN</name>
<proteinExistence type="predicted"/>
<organism evidence="1 2">
    <name type="scientific">Kribbella karoonensis</name>
    <dbReference type="NCBI Taxonomy" id="324851"/>
    <lineage>
        <taxon>Bacteria</taxon>
        <taxon>Bacillati</taxon>
        <taxon>Actinomycetota</taxon>
        <taxon>Actinomycetes</taxon>
        <taxon>Propionibacteriales</taxon>
        <taxon>Kribbellaceae</taxon>
        <taxon>Kribbella</taxon>
    </lineage>
</organism>
<sequence>MSCFSFVSKNGPQQDLVRFQYEASGPAFQWMNGASSSKAVPAEEYGLSVGGEILSNPVDDHRRLNIVRIVGKLRHPSVHDLEALTPEVLGT</sequence>
<gene>
    <name evidence="1" type="ORF">GCM10009742_50110</name>
</gene>
<dbReference type="Proteomes" id="UP001500190">
    <property type="component" value="Unassembled WGS sequence"/>
</dbReference>
<evidence type="ECO:0000313" key="1">
    <source>
        <dbReference type="EMBL" id="GAA1597108.1"/>
    </source>
</evidence>
<protein>
    <submittedName>
        <fullName evidence="1">Uncharacterized protein</fullName>
    </submittedName>
</protein>
<reference evidence="1 2" key="1">
    <citation type="journal article" date="2019" name="Int. J. Syst. Evol. Microbiol.">
        <title>The Global Catalogue of Microorganisms (GCM) 10K type strain sequencing project: providing services to taxonomists for standard genome sequencing and annotation.</title>
        <authorList>
            <consortium name="The Broad Institute Genomics Platform"/>
            <consortium name="The Broad Institute Genome Sequencing Center for Infectious Disease"/>
            <person name="Wu L."/>
            <person name="Ma J."/>
        </authorList>
    </citation>
    <scope>NUCLEOTIDE SEQUENCE [LARGE SCALE GENOMIC DNA]</scope>
    <source>
        <strain evidence="1 2">JCM 14304</strain>
    </source>
</reference>
<keyword evidence="2" id="KW-1185">Reference proteome</keyword>
<evidence type="ECO:0000313" key="2">
    <source>
        <dbReference type="Proteomes" id="UP001500190"/>
    </source>
</evidence>
<dbReference type="EMBL" id="BAAAND010000008">
    <property type="protein sequence ID" value="GAA1597108.1"/>
    <property type="molecule type" value="Genomic_DNA"/>
</dbReference>
<accession>A0ABN2E5K3</accession>